<dbReference type="Proteomes" id="UP001303046">
    <property type="component" value="Unassembled WGS sequence"/>
</dbReference>
<dbReference type="EMBL" id="JAVFWL010000002">
    <property type="protein sequence ID" value="KAK6735175.1"/>
    <property type="molecule type" value="Genomic_DNA"/>
</dbReference>
<organism evidence="1 2">
    <name type="scientific">Necator americanus</name>
    <name type="common">Human hookworm</name>
    <dbReference type="NCBI Taxonomy" id="51031"/>
    <lineage>
        <taxon>Eukaryota</taxon>
        <taxon>Metazoa</taxon>
        <taxon>Ecdysozoa</taxon>
        <taxon>Nematoda</taxon>
        <taxon>Chromadorea</taxon>
        <taxon>Rhabditida</taxon>
        <taxon>Rhabditina</taxon>
        <taxon>Rhabditomorpha</taxon>
        <taxon>Strongyloidea</taxon>
        <taxon>Ancylostomatidae</taxon>
        <taxon>Bunostominae</taxon>
        <taxon>Necator</taxon>
    </lineage>
</organism>
<evidence type="ECO:0000313" key="1">
    <source>
        <dbReference type="EMBL" id="KAK6735175.1"/>
    </source>
</evidence>
<evidence type="ECO:0000313" key="2">
    <source>
        <dbReference type="Proteomes" id="UP001303046"/>
    </source>
</evidence>
<sequence>MIASGSECNKLWDEIFNAATPSGTHRRKCHDNALFCIAATILSYEPESGAERLAVITFVNNLGSCFNLTFDK</sequence>
<keyword evidence="2" id="KW-1185">Reference proteome</keyword>
<proteinExistence type="predicted"/>
<gene>
    <name evidence="1" type="primary">Necator_chrII.g6182</name>
    <name evidence="1" type="ORF">RB195_018389</name>
</gene>
<comment type="caution">
    <text evidence="1">The sequence shown here is derived from an EMBL/GenBank/DDBJ whole genome shotgun (WGS) entry which is preliminary data.</text>
</comment>
<reference evidence="1 2" key="1">
    <citation type="submission" date="2023-08" db="EMBL/GenBank/DDBJ databases">
        <title>A Necator americanus chromosomal reference genome.</title>
        <authorList>
            <person name="Ilik V."/>
            <person name="Petrzelkova K.J."/>
            <person name="Pardy F."/>
            <person name="Fuh T."/>
            <person name="Niatou-Singa F.S."/>
            <person name="Gouil Q."/>
            <person name="Baker L."/>
            <person name="Ritchie M.E."/>
            <person name="Jex A.R."/>
            <person name="Gazzola D."/>
            <person name="Li H."/>
            <person name="Toshio Fujiwara R."/>
            <person name="Zhan B."/>
            <person name="Aroian R.V."/>
            <person name="Pafco B."/>
            <person name="Schwarz E.M."/>
        </authorList>
    </citation>
    <scope>NUCLEOTIDE SEQUENCE [LARGE SCALE GENOMIC DNA]</scope>
    <source>
        <strain evidence="1 2">Aroian</strain>
        <tissue evidence="1">Whole animal</tissue>
    </source>
</reference>
<name>A0ABR1CAN2_NECAM</name>
<protein>
    <submittedName>
        <fullName evidence="1">Uncharacterized protein</fullName>
    </submittedName>
</protein>
<accession>A0ABR1CAN2</accession>